<reference evidence="2" key="1">
    <citation type="submission" date="2020-03" db="EMBL/GenBank/DDBJ databases">
        <title>Castanea mollissima Vanexum genome sequencing.</title>
        <authorList>
            <person name="Staton M."/>
        </authorList>
    </citation>
    <scope>NUCLEOTIDE SEQUENCE</scope>
    <source>
        <tissue evidence="2">Leaf</tissue>
    </source>
</reference>
<dbReference type="AlphaFoldDB" id="A0A8J4VG17"/>
<dbReference type="EMBL" id="JRKL02007538">
    <property type="protein sequence ID" value="KAF3947651.1"/>
    <property type="molecule type" value="Genomic_DNA"/>
</dbReference>
<evidence type="ECO:0000313" key="3">
    <source>
        <dbReference type="Proteomes" id="UP000737018"/>
    </source>
</evidence>
<organism evidence="2 3">
    <name type="scientific">Castanea mollissima</name>
    <name type="common">Chinese chestnut</name>
    <dbReference type="NCBI Taxonomy" id="60419"/>
    <lineage>
        <taxon>Eukaryota</taxon>
        <taxon>Viridiplantae</taxon>
        <taxon>Streptophyta</taxon>
        <taxon>Embryophyta</taxon>
        <taxon>Tracheophyta</taxon>
        <taxon>Spermatophyta</taxon>
        <taxon>Magnoliopsida</taxon>
        <taxon>eudicotyledons</taxon>
        <taxon>Gunneridae</taxon>
        <taxon>Pentapetalae</taxon>
        <taxon>rosids</taxon>
        <taxon>fabids</taxon>
        <taxon>Fagales</taxon>
        <taxon>Fagaceae</taxon>
        <taxon>Castanea</taxon>
    </lineage>
</organism>
<evidence type="ECO:0000256" key="1">
    <source>
        <dbReference type="SAM" id="MobiDB-lite"/>
    </source>
</evidence>
<evidence type="ECO:0000313" key="2">
    <source>
        <dbReference type="EMBL" id="KAF3947651.1"/>
    </source>
</evidence>
<sequence length="82" mass="9273">MEDAADELSENIVRFVSSLPKSVRKVEEEPIPEHIQKMLDEAKNSDHHHHHHHGHGGHEHHDDHAHVHGAGYTDAYGLGQGW</sequence>
<feature type="region of interest" description="Disordered" evidence="1">
    <location>
        <begin position="42"/>
        <end position="82"/>
    </location>
</feature>
<name>A0A8J4VG17_9ROSI</name>
<proteinExistence type="predicted"/>
<comment type="caution">
    <text evidence="2">The sequence shown here is derived from an EMBL/GenBank/DDBJ whole genome shotgun (WGS) entry which is preliminary data.</text>
</comment>
<gene>
    <name evidence="2" type="ORF">CMV_026246</name>
</gene>
<keyword evidence="3" id="KW-1185">Reference proteome</keyword>
<protein>
    <submittedName>
        <fullName evidence="2">Uncharacterized protein</fullName>
    </submittedName>
</protein>
<feature type="compositionally biased region" description="Basic residues" evidence="1">
    <location>
        <begin position="46"/>
        <end position="55"/>
    </location>
</feature>
<feature type="compositionally biased region" description="Basic and acidic residues" evidence="1">
    <location>
        <begin position="56"/>
        <end position="66"/>
    </location>
</feature>
<accession>A0A8J4VG17</accession>
<dbReference type="Proteomes" id="UP000737018">
    <property type="component" value="Unassembled WGS sequence"/>
</dbReference>
<dbReference type="OrthoDB" id="6431331at2759"/>